<dbReference type="PANTHER" id="PTHR36368">
    <property type="entry name" value="ATP-DEPENDENT CASEINOLYTIC PROTEASE/CROTONASE FAMILY PROTEIN"/>
    <property type="match status" value="1"/>
</dbReference>
<dbReference type="AlphaFoldDB" id="A0AAN7RG48"/>
<feature type="chain" id="PRO_5042937866" evidence="2">
    <location>
        <begin position="20"/>
        <end position="558"/>
    </location>
</feature>
<reference evidence="3 4" key="1">
    <citation type="journal article" date="2023" name="Hortic Res">
        <title>Pangenome of water caltrop reveals structural variations and asymmetric subgenome divergence after allopolyploidization.</title>
        <authorList>
            <person name="Zhang X."/>
            <person name="Chen Y."/>
            <person name="Wang L."/>
            <person name="Yuan Y."/>
            <person name="Fang M."/>
            <person name="Shi L."/>
            <person name="Lu R."/>
            <person name="Comes H.P."/>
            <person name="Ma Y."/>
            <person name="Chen Y."/>
            <person name="Huang G."/>
            <person name="Zhou Y."/>
            <person name="Zheng Z."/>
            <person name="Qiu Y."/>
        </authorList>
    </citation>
    <scope>NUCLEOTIDE SEQUENCE [LARGE SCALE GENOMIC DNA]</scope>
    <source>
        <strain evidence="3">F231</strain>
    </source>
</reference>
<proteinExistence type="predicted"/>
<dbReference type="Proteomes" id="UP001346149">
    <property type="component" value="Unassembled WGS sequence"/>
</dbReference>
<gene>
    <name evidence="3" type="ORF">SAY86_001050</name>
</gene>
<protein>
    <submittedName>
        <fullName evidence="3">Uncharacterized protein</fullName>
    </submittedName>
</protein>
<keyword evidence="2" id="KW-0732">Signal</keyword>
<name>A0AAN7RG48_TRANT</name>
<dbReference type="EMBL" id="JAXQNO010000002">
    <property type="protein sequence ID" value="KAK4802847.1"/>
    <property type="molecule type" value="Genomic_DNA"/>
</dbReference>
<evidence type="ECO:0000313" key="3">
    <source>
        <dbReference type="EMBL" id="KAK4802847.1"/>
    </source>
</evidence>
<evidence type="ECO:0000313" key="4">
    <source>
        <dbReference type="Proteomes" id="UP001346149"/>
    </source>
</evidence>
<evidence type="ECO:0000256" key="2">
    <source>
        <dbReference type="SAM" id="SignalP"/>
    </source>
</evidence>
<evidence type="ECO:0000256" key="1">
    <source>
        <dbReference type="SAM" id="MobiDB-lite"/>
    </source>
</evidence>
<sequence>MKCFCCFAIFYQFICRVLSEAAWRRGTTTSKYHSPAISIISSRACLPHSHSLRVRPNCIYSDSMSMFRVVSFAILSHESTWSLVSCDAAAEPPDVRNWFSSYAYESPALGSDESFMVASSLEKRNCQNHSFCSEARHIEEIERPMSFGVDLKIEPDDSSKIMDLNLSAEDEIKEVPDSLESETQLSEPPDVRNLLTCYIYESPELSIDFREETKDIRCDGNSFSDDKRKIETAFGDCRNADYTAERLNCDEHVVSPKNSLAKEQHEDQYPRKIAHSLESPSQLSEAPHISNWFSSYVYESPELSLGESFLMEKDPLREVFVIQKSSGNKRGNFSCHSSPKVGETELEKTIPSKQATHLPCQEQDELKKWDLSAQDVPTFDLLSMEVSGSREEMECTRFPQPNLEGSSSNKNESTQDKLTQTSTEEPNNTALHVVDSVISPVRSMISRGLDAENERVDTNSNGFVSIKSKVRRRVNHENDPRRPLSSLKECSSLKATASCAAAEDSTKRRPLSDITNIQDISNVLAYSGKWKCPRKSKKVLGPPMKQLRLEKWVHLIRK</sequence>
<dbReference type="PANTHER" id="PTHR36368:SF1">
    <property type="entry name" value="ATP-DEPENDENT CASEINOLYTIC PROTEASE_CROTONASE FAMILY PROTEIN"/>
    <property type="match status" value="1"/>
</dbReference>
<organism evidence="3 4">
    <name type="scientific">Trapa natans</name>
    <name type="common">Water chestnut</name>
    <dbReference type="NCBI Taxonomy" id="22666"/>
    <lineage>
        <taxon>Eukaryota</taxon>
        <taxon>Viridiplantae</taxon>
        <taxon>Streptophyta</taxon>
        <taxon>Embryophyta</taxon>
        <taxon>Tracheophyta</taxon>
        <taxon>Spermatophyta</taxon>
        <taxon>Magnoliopsida</taxon>
        <taxon>eudicotyledons</taxon>
        <taxon>Gunneridae</taxon>
        <taxon>Pentapetalae</taxon>
        <taxon>rosids</taxon>
        <taxon>malvids</taxon>
        <taxon>Myrtales</taxon>
        <taxon>Lythraceae</taxon>
        <taxon>Trapa</taxon>
    </lineage>
</organism>
<feature type="region of interest" description="Disordered" evidence="1">
    <location>
        <begin position="390"/>
        <end position="428"/>
    </location>
</feature>
<feature type="compositionally biased region" description="Polar residues" evidence="1">
    <location>
        <begin position="403"/>
        <end position="428"/>
    </location>
</feature>
<feature type="region of interest" description="Disordered" evidence="1">
    <location>
        <begin position="331"/>
        <end position="359"/>
    </location>
</feature>
<accession>A0AAN7RG48</accession>
<comment type="caution">
    <text evidence="3">The sequence shown here is derived from an EMBL/GenBank/DDBJ whole genome shotgun (WGS) entry which is preliminary data.</text>
</comment>
<keyword evidence="4" id="KW-1185">Reference proteome</keyword>
<feature type="signal peptide" evidence="2">
    <location>
        <begin position="1"/>
        <end position="19"/>
    </location>
</feature>